<dbReference type="InterPro" id="IPR001789">
    <property type="entry name" value="Sig_transdc_resp-reg_receiver"/>
</dbReference>
<dbReference type="InterPro" id="IPR036641">
    <property type="entry name" value="HPT_dom_sf"/>
</dbReference>
<dbReference type="PANTHER" id="PTHR44591:SF3">
    <property type="entry name" value="RESPONSE REGULATORY DOMAIN-CONTAINING PROTEIN"/>
    <property type="match status" value="1"/>
</dbReference>
<accession>A0ABQ1GNB0</accession>
<evidence type="ECO:0000256" key="2">
    <source>
        <dbReference type="ARBA" id="ARBA00023012"/>
    </source>
</evidence>
<keyword evidence="1 4" id="KW-0597">Phosphoprotein</keyword>
<keyword evidence="8" id="KW-1185">Reference proteome</keyword>
<evidence type="ECO:0000259" key="6">
    <source>
        <dbReference type="PROSITE" id="PS50894"/>
    </source>
</evidence>
<evidence type="ECO:0008006" key="9">
    <source>
        <dbReference type="Google" id="ProtNLM"/>
    </source>
</evidence>
<name>A0ABQ1GNB0_9SPHN</name>
<evidence type="ECO:0000259" key="5">
    <source>
        <dbReference type="PROSITE" id="PS50110"/>
    </source>
</evidence>
<dbReference type="PROSITE" id="PS50110">
    <property type="entry name" value="RESPONSE_REGULATORY"/>
    <property type="match status" value="1"/>
</dbReference>
<keyword evidence="2" id="KW-0902">Two-component regulatory system</keyword>
<dbReference type="InterPro" id="IPR050595">
    <property type="entry name" value="Bact_response_regulator"/>
</dbReference>
<feature type="domain" description="Response regulatory" evidence="5">
    <location>
        <begin position="3"/>
        <end position="119"/>
    </location>
</feature>
<dbReference type="EMBL" id="BMDW01000008">
    <property type="protein sequence ID" value="GGA47171.1"/>
    <property type="molecule type" value="Genomic_DNA"/>
</dbReference>
<dbReference type="Proteomes" id="UP000618591">
    <property type="component" value="Unassembled WGS sequence"/>
</dbReference>
<dbReference type="Gene3D" id="3.40.50.2300">
    <property type="match status" value="1"/>
</dbReference>
<dbReference type="Pfam" id="PF00072">
    <property type="entry name" value="Response_reg"/>
    <property type="match status" value="1"/>
</dbReference>
<protein>
    <recommendedName>
        <fullName evidence="9">Response regulator</fullName>
    </recommendedName>
</protein>
<dbReference type="Pfam" id="PF01627">
    <property type="entry name" value="Hpt"/>
    <property type="match status" value="1"/>
</dbReference>
<dbReference type="Gene3D" id="1.20.120.160">
    <property type="entry name" value="HPT domain"/>
    <property type="match status" value="1"/>
</dbReference>
<dbReference type="PROSITE" id="PS50894">
    <property type="entry name" value="HPT"/>
    <property type="match status" value="1"/>
</dbReference>
<dbReference type="SMART" id="SM00448">
    <property type="entry name" value="REC"/>
    <property type="match status" value="1"/>
</dbReference>
<feature type="domain" description="HPt" evidence="6">
    <location>
        <begin position="145"/>
        <end position="243"/>
    </location>
</feature>
<reference evidence="8" key="1">
    <citation type="journal article" date="2019" name="Int. J. Syst. Evol. Microbiol.">
        <title>The Global Catalogue of Microorganisms (GCM) 10K type strain sequencing project: providing services to taxonomists for standard genome sequencing and annotation.</title>
        <authorList>
            <consortium name="The Broad Institute Genomics Platform"/>
            <consortium name="The Broad Institute Genome Sequencing Center for Infectious Disease"/>
            <person name="Wu L."/>
            <person name="Ma J."/>
        </authorList>
    </citation>
    <scope>NUCLEOTIDE SEQUENCE [LARGE SCALE GENOMIC DNA]</scope>
    <source>
        <strain evidence="8">CGMCC 1.10106</strain>
    </source>
</reference>
<evidence type="ECO:0000256" key="4">
    <source>
        <dbReference type="PROSITE-ProRule" id="PRU00169"/>
    </source>
</evidence>
<organism evidence="7 8">
    <name type="scientific">Sphingomonas psychrolutea</name>
    <dbReference type="NCBI Taxonomy" id="1259676"/>
    <lineage>
        <taxon>Bacteria</taxon>
        <taxon>Pseudomonadati</taxon>
        <taxon>Pseudomonadota</taxon>
        <taxon>Alphaproteobacteria</taxon>
        <taxon>Sphingomonadales</taxon>
        <taxon>Sphingomonadaceae</taxon>
        <taxon>Sphingomonas</taxon>
    </lineage>
</organism>
<dbReference type="CDD" id="cd17574">
    <property type="entry name" value="REC_OmpR"/>
    <property type="match status" value="1"/>
</dbReference>
<evidence type="ECO:0000313" key="7">
    <source>
        <dbReference type="EMBL" id="GGA47171.1"/>
    </source>
</evidence>
<dbReference type="SUPFAM" id="SSF47226">
    <property type="entry name" value="Histidine-containing phosphotransfer domain, HPT domain"/>
    <property type="match status" value="1"/>
</dbReference>
<evidence type="ECO:0000256" key="3">
    <source>
        <dbReference type="PROSITE-ProRule" id="PRU00110"/>
    </source>
</evidence>
<feature type="modified residue" description="Phosphohistidine" evidence="3">
    <location>
        <position position="184"/>
    </location>
</feature>
<gene>
    <name evidence="7" type="ORF">GCM10011395_16750</name>
</gene>
<dbReference type="InterPro" id="IPR008207">
    <property type="entry name" value="Sig_transdc_His_kin_Hpt_dom"/>
</dbReference>
<sequence>MARIVMIDDDELLCQIVARTLAPRGHVVVAVRDGDDALEALWENGPDLAILDCALPGKTGLTILREIRESAMFAKLPVLILTARRSEWHAKMTITAGANDYIRKPFEAGELIGTIDRLIAAATESRPAACVLDDARIADLCVAVGMRQADILLAMMERDIAERTKVIIAALAAGDAAAARAQAHALRGAADGVGALELARQCHRIEREGQTDNEPIAACAIVTIDAIAHARVKLRDQAAISSA</sequence>
<proteinExistence type="predicted"/>
<dbReference type="SUPFAM" id="SSF52172">
    <property type="entry name" value="CheY-like"/>
    <property type="match status" value="1"/>
</dbReference>
<dbReference type="InterPro" id="IPR011006">
    <property type="entry name" value="CheY-like_superfamily"/>
</dbReference>
<comment type="caution">
    <text evidence="7">The sequence shown here is derived from an EMBL/GenBank/DDBJ whole genome shotgun (WGS) entry which is preliminary data.</text>
</comment>
<evidence type="ECO:0000256" key="1">
    <source>
        <dbReference type="ARBA" id="ARBA00022553"/>
    </source>
</evidence>
<feature type="modified residue" description="4-aspartylphosphate" evidence="4">
    <location>
        <position position="52"/>
    </location>
</feature>
<dbReference type="RefSeq" id="WP_188446430.1">
    <property type="nucleotide sequence ID" value="NZ_BMDW01000008.1"/>
</dbReference>
<evidence type="ECO:0000313" key="8">
    <source>
        <dbReference type="Proteomes" id="UP000618591"/>
    </source>
</evidence>
<dbReference type="PANTHER" id="PTHR44591">
    <property type="entry name" value="STRESS RESPONSE REGULATOR PROTEIN 1"/>
    <property type="match status" value="1"/>
</dbReference>